<dbReference type="Pfam" id="PF13715">
    <property type="entry name" value="CarbopepD_reg_2"/>
    <property type="match status" value="1"/>
</dbReference>
<dbReference type="SUPFAM" id="SSF56935">
    <property type="entry name" value="Porins"/>
    <property type="match status" value="1"/>
</dbReference>
<evidence type="ECO:0000256" key="7">
    <source>
        <dbReference type="ARBA" id="ARBA00023136"/>
    </source>
</evidence>
<keyword evidence="2 10" id="KW-0813">Transport</keyword>
<dbReference type="PROSITE" id="PS52016">
    <property type="entry name" value="TONB_DEPENDENT_REC_3"/>
    <property type="match status" value="1"/>
</dbReference>
<dbReference type="InterPro" id="IPR012910">
    <property type="entry name" value="Plug_dom"/>
</dbReference>
<feature type="chain" id="PRO_5012274036" evidence="12">
    <location>
        <begin position="19"/>
        <end position="750"/>
    </location>
</feature>
<organism evidence="15 16">
    <name type="scientific">Fodinibius roseus</name>
    <dbReference type="NCBI Taxonomy" id="1194090"/>
    <lineage>
        <taxon>Bacteria</taxon>
        <taxon>Pseudomonadati</taxon>
        <taxon>Balneolota</taxon>
        <taxon>Balneolia</taxon>
        <taxon>Balneolales</taxon>
        <taxon>Balneolaceae</taxon>
        <taxon>Fodinibius</taxon>
    </lineage>
</organism>
<dbReference type="Proteomes" id="UP000184041">
    <property type="component" value="Unassembled WGS sequence"/>
</dbReference>
<dbReference type="InterPro" id="IPR037066">
    <property type="entry name" value="Plug_dom_sf"/>
</dbReference>
<dbReference type="Gene3D" id="2.170.130.10">
    <property type="entry name" value="TonB-dependent receptor, plug domain"/>
    <property type="match status" value="1"/>
</dbReference>
<dbReference type="InterPro" id="IPR000531">
    <property type="entry name" value="Beta-barrel_TonB"/>
</dbReference>
<dbReference type="GO" id="GO:0015344">
    <property type="term" value="F:siderophore uptake transmembrane transporter activity"/>
    <property type="evidence" value="ECO:0007669"/>
    <property type="project" value="TreeGrafter"/>
</dbReference>
<evidence type="ECO:0000256" key="8">
    <source>
        <dbReference type="ARBA" id="ARBA00023170"/>
    </source>
</evidence>
<evidence type="ECO:0000256" key="12">
    <source>
        <dbReference type="SAM" id="SignalP"/>
    </source>
</evidence>
<evidence type="ECO:0000256" key="6">
    <source>
        <dbReference type="ARBA" id="ARBA00023077"/>
    </source>
</evidence>
<evidence type="ECO:0000313" key="15">
    <source>
        <dbReference type="EMBL" id="SHG12160.1"/>
    </source>
</evidence>
<protein>
    <submittedName>
        <fullName evidence="15">TonB-dependent Receptor Plug Domain</fullName>
    </submittedName>
</protein>
<keyword evidence="5 12" id="KW-0732">Signal</keyword>
<feature type="signal peptide" evidence="12">
    <location>
        <begin position="1"/>
        <end position="18"/>
    </location>
</feature>
<dbReference type="Gene3D" id="2.40.170.20">
    <property type="entry name" value="TonB-dependent receptor, beta-barrel domain"/>
    <property type="match status" value="1"/>
</dbReference>
<dbReference type="RefSeq" id="WP_244545722.1">
    <property type="nucleotide sequence ID" value="NZ_FQUS01000019.1"/>
</dbReference>
<evidence type="ECO:0000256" key="4">
    <source>
        <dbReference type="ARBA" id="ARBA00022692"/>
    </source>
</evidence>
<dbReference type="SUPFAM" id="SSF49464">
    <property type="entry name" value="Carboxypeptidase regulatory domain-like"/>
    <property type="match status" value="1"/>
</dbReference>
<dbReference type="EMBL" id="FQUS01000019">
    <property type="protein sequence ID" value="SHG12160.1"/>
    <property type="molecule type" value="Genomic_DNA"/>
</dbReference>
<dbReference type="InterPro" id="IPR036942">
    <property type="entry name" value="Beta-barrel_TonB_sf"/>
</dbReference>
<dbReference type="Gene3D" id="2.60.40.1120">
    <property type="entry name" value="Carboxypeptidase-like, regulatory domain"/>
    <property type="match status" value="1"/>
</dbReference>
<evidence type="ECO:0000256" key="9">
    <source>
        <dbReference type="ARBA" id="ARBA00023237"/>
    </source>
</evidence>
<keyword evidence="16" id="KW-1185">Reference proteome</keyword>
<name>A0A1M5H835_9BACT</name>
<dbReference type="InterPro" id="IPR008969">
    <property type="entry name" value="CarboxyPept-like_regulatory"/>
</dbReference>
<evidence type="ECO:0000256" key="3">
    <source>
        <dbReference type="ARBA" id="ARBA00022452"/>
    </source>
</evidence>
<comment type="subcellular location">
    <subcellularLocation>
        <location evidence="1 10">Cell outer membrane</location>
        <topology evidence="1 10">Multi-pass membrane protein</topology>
    </subcellularLocation>
</comment>
<dbReference type="GO" id="GO:0009279">
    <property type="term" value="C:cell outer membrane"/>
    <property type="evidence" value="ECO:0007669"/>
    <property type="project" value="UniProtKB-SubCell"/>
</dbReference>
<keyword evidence="9 10" id="KW-0998">Cell outer membrane</keyword>
<proteinExistence type="inferred from homology"/>
<evidence type="ECO:0000256" key="10">
    <source>
        <dbReference type="PROSITE-ProRule" id="PRU01360"/>
    </source>
</evidence>
<dbReference type="Pfam" id="PF07715">
    <property type="entry name" value="Plug"/>
    <property type="match status" value="1"/>
</dbReference>
<dbReference type="InterPro" id="IPR039426">
    <property type="entry name" value="TonB-dep_rcpt-like"/>
</dbReference>
<comment type="similarity">
    <text evidence="10 11">Belongs to the TonB-dependent receptor family.</text>
</comment>
<keyword evidence="7 10" id="KW-0472">Membrane</keyword>
<dbReference type="STRING" id="1194090.SAMN05443144_11967"/>
<dbReference type="PANTHER" id="PTHR30069:SF29">
    <property type="entry name" value="HEMOGLOBIN AND HEMOGLOBIN-HAPTOGLOBIN-BINDING PROTEIN 1-RELATED"/>
    <property type="match status" value="1"/>
</dbReference>
<accession>A0A1M5H835</accession>
<evidence type="ECO:0000256" key="11">
    <source>
        <dbReference type="RuleBase" id="RU003357"/>
    </source>
</evidence>
<dbReference type="GO" id="GO:0044718">
    <property type="term" value="P:siderophore transmembrane transport"/>
    <property type="evidence" value="ECO:0007669"/>
    <property type="project" value="TreeGrafter"/>
</dbReference>
<keyword evidence="4 10" id="KW-0812">Transmembrane</keyword>
<evidence type="ECO:0000256" key="1">
    <source>
        <dbReference type="ARBA" id="ARBA00004571"/>
    </source>
</evidence>
<feature type="domain" description="TonB-dependent receptor plug" evidence="14">
    <location>
        <begin position="144"/>
        <end position="218"/>
    </location>
</feature>
<evidence type="ECO:0000259" key="14">
    <source>
        <dbReference type="Pfam" id="PF07715"/>
    </source>
</evidence>
<dbReference type="Pfam" id="PF00593">
    <property type="entry name" value="TonB_dep_Rec_b-barrel"/>
    <property type="match status" value="1"/>
</dbReference>
<evidence type="ECO:0000256" key="5">
    <source>
        <dbReference type="ARBA" id="ARBA00022729"/>
    </source>
</evidence>
<evidence type="ECO:0000313" key="16">
    <source>
        <dbReference type="Proteomes" id="UP000184041"/>
    </source>
</evidence>
<evidence type="ECO:0000259" key="13">
    <source>
        <dbReference type="Pfam" id="PF00593"/>
    </source>
</evidence>
<feature type="domain" description="TonB-dependent receptor-like beta-barrel" evidence="13">
    <location>
        <begin position="288"/>
        <end position="691"/>
    </location>
</feature>
<dbReference type="AlphaFoldDB" id="A0A1M5H835"/>
<keyword evidence="6 11" id="KW-0798">TonB box</keyword>
<dbReference type="PANTHER" id="PTHR30069">
    <property type="entry name" value="TONB-DEPENDENT OUTER MEMBRANE RECEPTOR"/>
    <property type="match status" value="1"/>
</dbReference>
<keyword evidence="3 10" id="KW-1134">Transmembrane beta strand</keyword>
<reference evidence="15 16" key="1">
    <citation type="submission" date="2016-11" db="EMBL/GenBank/DDBJ databases">
        <authorList>
            <person name="Jaros S."/>
            <person name="Januszkiewicz K."/>
            <person name="Wedrychowicz H."/>
        </authorList>
    </citation>
    <scope>NUCLEOTIDE SEQUENCE [LARGE SCALE GENOMIC DNA]</scope>
    <source>
        <strain evidence="15 16">DSM 21986</strain>
    </source>
</reference>
<sequence>MRKTISLFLLLLPLIVSAQQTASLSGYITDTQTGETLIAANVALQGTRAGTTTNTSGYFNLQHIEAGTYTLLVTYIGYRQYKKEITLEENENRRLVIELIPKEYQLEEVVVQSDREQEEQRSIGTAQIETEFIRTVPSVFQADIFRSLQLLPGIKAASDFSSGLYIRGGSPDQTLILLDHTTVYNPSHFFGFFSTFNPDAVKDVRLYKGGYPAKYGGRLGSVLTIFNRDGNRNEFEGSVTLGMLASRASVEGPINKGSWIFSIRRSTLEPLLEILRKSQDNIPDHFSFLDVNGKINYDINADNKLSMALYAGNDNLRFPFAEDAGVRLHYGNQTFSGTWTHIFSEKIFSNFTVTGSRYFNFPSFNISGTPFKRSNNIYDFSAKGDVEYFRNDRHEFSAGFWAGLLTLKLHDKFDGDQTFSSRTHTPYGSFYLQDKWHITDRLTVTPGLRINGFSEGRYLRVGPRFSLEYRPSAGIRLQGAYGRYHQFLTVDSNEAFTGFDVWLTADEGVSPSAGNQYIVGIKTSPWKDYAVDTELYFRTMEDLFDPDPFLQDQAGLPYEKTFRFGKGYAFGTEILLERQAGRLTGFAGYTFGVTRRKFPGFNEPVEGGTARYYPPKYDRIHDLNVVLSYDLSSRWSVSAAFNYATGQAYTKPLGRTAAFNFPTSATSKQQLTVGKVNASRLPDYNRLDLSFSRDGTFWGFGEALWQFQLVNVYSRRNTWFYNYDLDENPAEREAVQLLPILPTISYTLNF</sequence>
<evidence type="ECO:0000256" key="2">
    <source>
        <dbReference type="ARBA" id="ARBA00022448"/>
    </source>
</evidence>
<keyword evidence="8 15" id="KW-0675">Receptor</keyword>
<gene>
    <name evidence="15" type="ORF">SAMN05443144_11967</name>
</gene>